<protein>
    <submittedName>
        <fullName evidence="2">G_PROTEIN_RECEP_F1_2 domain-containing protein</fullName>
    </submittedName>
</protein>
<name>A0AC35TK29_9BILA</name>
<evidence type="ECO:0000313" key="1">
    <source>
        <dbReference type="Proteomes" id="UP000095286"/>
    </source>
</evidence>
<proteinExistence type="predicted"/>
<evidence type="ECO:0000313" key="2">
    <source>
        <dbReference type="WBParaSite" id="RSKR_0000143650.1"/>
    </source>
</evidence>
<dbReference type="Proteomes" id="UP000095286">
    <property type="component" value="Unplaced"/>
</dbReference>
<organism evidence="1 2">
    <name type="scientific">Rhabditophanes sp. KR3021</name>
    <dbReference type="NCBI Taxonomy" id="114890"/>
    <lineage>
        <taxon>Eukaryota</taxon>
        <taxon>Metazoa</taxon>
        <taxon>Ecdysozoa</taxon>
        <taxon>Nematoda</taxon>
        <taxon>Chromadorea</taxon>
        <taxon>Rhabditida</taxon>
        <taxon>Tylenchina</taxon>
        <taxon>Panagrolaimomorpha</taxon>
        <taxon>Strongyloidoidea</taxon>
        <taxon>Alloionematidae</taxon>
        <taxon>Rhabditophanes</taxon>
    </lineage>
</organism>
<dbReference type="WBParaSite" id="RSKR_0000143650.1">
    <property type="protein sequence ID" value="RSKR_0000143650.1"/>
    <property type="gene ID" value="RSKR_0000143650"/>
</dbReference>
<reference evidence="2" key="1">
    <citation type="submission" date="2016-11" db="UniProtKB">
        <authorList>
            <consortium name="WormBaseParasite"/>
        </authorList>
    </citation>
    <scope>IDENTIFICATION</scope>
    <source>
        <strain evidence="2">KR3021</strain>
    </source>
</reference>
<sequence>MSLPSNTTINLDHVSTSTLTPLLSTTTSLLEFTTTTVTNVTHHFIRTECFQNLSTLERYEISQRRRAVKLEEVFRVYYGWMALPINLIATVLTVLFLLSVYRAIKQQRVSRKCYVLLFNRSIGDLVCCISNFGVIGYVLLAHRVNRDIVPLIDTFFTGAFWSATVSYVALSLLKLYAVARPFEYRRKVNMRRVIHLIIFSWIVFLAMIIYAFTVTALVKIPSLNEWSGCKMETCLRLMYRSRNWLTIIVYFFTLAVFFCTLLYIRKARKFVSSFHKKDKEGNSVVNSRFPFWKLALNVGTFAGMNGFYIVWAIGLQINSDQCFFQRNFAPMMRVLSFVRLTLLLRICVDPILTFITDFQMRRSLYGVLGINGTIQPLNSQKNMINKGSSRYVSNSSEDLDRTNSATNKSISNNTNSTRCPTAKSSQHKAVEFDVIEVADDTRIPNQIGIKKDGNTRKST</sequence>
<accession>A0AC35TK29</accession>